<comment type="caution">
    <text evidence="2">The sequence shown here is derived from an EMBL/GenBank/DDBJ whole genome shotgun (WGS) entry which is preliminary data.</text>
</comment>
<name>A0ABX9SUC5_SPHMI</name>
<gene>
    <name evidence="2" type="ORF">DFR51_3642</name>
</gene>
<dbReference type="Gene3D" id="3.10.180.10">
    <property type="entry name" value="2,3-Dihydroxybiphenyl 1,2-Dioxygenase, domain 1"/>
    <property type="match status" value="1"/>
</dbReference>
<organism evidence="2 3">
    <name type="scientific">Sphingosinicella microcystinivorans</name>
    <dbReference type="NCBI Taxonomy" id="335406"/>
    <lineage>
        <taxon>Bacteria</taxon>
        <taxon>Pseudomonadati</taxon>
        <taxon>Pseudomonadota</taxon>
        <taxon>Alphaproteobacteria</taxon>
        <taxon>Sphingomonadales</taxon>
        <taxon>Sphingosinicellaceae</taxon>
        <taxon>Sphingosinicella</taxon>
    </lineage>
</organism>
<feature type="domain" description="Glyoxalase-like" evidence="1">
    <location>
        <begin position="21"/>
        <end position="202"/>
    </location>
</feature>
<dbReference type="InterPro" id="IPR029068">
    <property type="entry name" value="Glyas_Bleomycin-R_OHBP_Dase"/>
</dbReference>
<accession>A0ABX9SUC5</accession>
<dbReference type="RefSeq" id="WP_121053637.1">
    <property type="nucleotide sequence ID" value="NZ_RBWX01000013.1"/>
</dbReference>
<dbReference type="InterPro" id="IPR025870">
    <property type="entry name" value="Glyoxalase-like_dom"/>
</dbReference>
<keyword evidence="3" id="KW-1185">Reference proteome</keyword>
<sequence length="301" mass="32915">MTVDSQQAAADAGSALTRRSLDHFVSVVGDIETGAAMYQRLGFRVMPTMEHVEIGTSNAIVQFQHTYLELIGDIAFSRTEQISTMMGPWQAIGEYVYWQTSFTSARLEDDRERLIKMGMAPEQILNAYRKVRQIGGGWDQTASRSMYCFNHAHLTGSLFISDHARPETIWMPGYTCHPNTAQRVIGMSYVAQDPQADIAYYAAMLGGEPALSSPERVAFHTPRGEFFELLSPAAAAEKLPGAQPLQDGCNVRGAAYTITVESQERCRLALRDGGVPSTRAGETIHVAAPFAGGMAITFVPA</sequence>
<evidence type="ECO:0000313" key="3">
    <source>
        <dbReference type="Proteomes" id="UP000276029"/>
    </source>
</evidence>
<reference evidence="2 3" key="1">
    <citation type="submission" date="2018-10" db="EMBL/GenBank/DDBJ databases">
        <title>Genomic Encyclopedia of Type Strains, Phase IV (KMG-IV): sequencing the most valuable type-strain genomes for metagenomic binning, comparative biology and taxonomic classification.</title>
        <authorList>
            <person name="Goeker M."/>
        </authorList>
    </citation>
    <scope>NUCLEOTIDE SEQUENCE [LARGE SCALE GENOMIC DNA]</scope>
    <source>
        <strain evidence="2 3">DSM 19791</strain>
    </source>
</reference>
<proteinExistence type="predicted"/>
<dbReference type="EMBL" id="RBWX01000013">
    <property type="protein sequence ID" value="RKS84550.1"/>
    <property type="molecule type" value="Genomic_DNA"/>
</dbReference>
<protein>
    <submittedName>
        <fullName evidence="2">Glyoxalase-like protein</fullName>
    </submittedName>
</protein>
<dbReference type="SUPFAM" id="SSF54593">
    <property type="entry name" value="Glyoxalase/Bleomycin resistance protein/Dihydroxybiphenyl dioxygenase"/>
    <property type="match status" value="1"/>
</dbReference>
<dbReference type="Pfam" id="PF13468">
    <property type="entry name" value="Glyoxalase_3"/>
    <property type="match status" value="1"/>
</dbReference>
<dbReference type="Proteomes" id="UP000276029">
    <property type="component" value="Unassembled WGS sequence"/>
</dbReference>
<evidence type="ECO:0000259" key="1">
    <source>
        <dbReference type="Pfam" id="PF13468"/>
    </source>
</evidence>
<evidence type="ECO:0000313" key="2">
    <source>
        <dbReference type="EMBL" id="RKS84550.1"/>
    </source>
</evidence>